<dbReference type="SFLD" id="SFLDG01280">
    <property type="entry name" value="HydE/PylB-like"/>
    <property type="match status" value="1"/>
</dbReference>
<dbReference type="InterPro" id="IPR010722">
    <property type="entry name" value="BATS_dom"/>
</dbReference>
<evidence type="ECO:0000256" key="2">
    <source>
        <dbReference type="ARBA" id="ARBA00022691"/>
    </source>
</evidence>
<comment type="cofactor">
    <cofactor evidence="6">
        <name>[2Fe-2S] cluster</name>
        <dbReference type="ChEBI" id="CHEBI:190135"/>
    </cofactor>
</comment>
<evidence type="ECO:0000256" key="7">
    <source>
        <dbReference type="PIRSR" id="PIRSR004762-1"/>
    </source>
</evidence>
<dbReference type="InterPro" id="IPR007197">
    <property type="entry name" value="rSAM"/>
</dbReference>
<keyword evidence="1 7" id="KW-0004">4Fe-4S</keyword>
<dbReference type="EMBL" id="FNPV01000009">
    <property type="protein sequence ID" value="SDZ12200.1"/>
    <property type="molecule type" value="Genomic_DNA"/>
</dbReference>
<reference evidence="10 11" key="1">
    <citation type="submission" date="2016-10" db="EMBL/GenBank/DDBJ databases">
        <authorList>
            <person name="de Groot N.N."/>
        </authorList>
    </citation>
    <scope>NUCLEOTIDE SEQUENCE [LARGE SCALE GENOMIC DNA]</scope>
    <source>
        <strain evidence="10 11">APO</strain>
    </source>
</reference>
<dbReference type="GO" id="GO:0051539">
    <property type="term" value="F:4 iron, 4 sulfur cluster binding"/>
    <property type="evidence" value="ECO:0007669"/>
    <property type="project" value="UniProtKB-KW"/>
</dbReference>
<organism evidence="10 11">
    <name type="scientific">Tindallia californiensis</name>
    <dbReference type="NCBI Taxonomy" id="159292"/>
    <lineage>
        <taxon>Bacteria</taxon>
        <taxon>Bacillati</taxon>
        <taxon>Bacillota</taxon>
        <taxon>Clostridia</taxon>
        <taxon>Peptostreptococcales</taxon>
        <taxon>Tindalliaceae</taxon>
        <taxon>Tindallia</taxon>
    </lineage>
</organism>
<evidence type="ECO:0000256" key="6">
    <source>
        <dbReference type="ARBA" id="ARBA00034078"/>
    </source>
</evidence>
<dbReference type="GO" id="GO:0044272">
    <property type="term" value="P:sulfur compound biosynthetic process"/>
    <property type="evidence" value="ECO:0007669"/>
    <property type="project" value="UniProtKB-ARBA"/>
</dbReference>
<evidence type="ECO:0000256" key="5">
    <source>
        <dbReference type="ARBA" id="ARBA00023014"/>
    </source>
</evidence>
<keyword evidence="4 7" id="KW-0408">Iron</keyword>
<keyword evidence="2 7" id="KW-0949">S-adenosyl-L-methionine</keyword>
<dbReference type="Gene3D" id="3.20.20.70">
    <property type="entry name" value="Aldolase class I"/>
    <property type="match status" value="1"/>
</dbReference>
<feature type="domain" description="Radical SAM core" evidence="9">
    <location>
        <begin position="48"/>
        <end position="263"/>
    </location>
</feature>
<dbReference type="CDD" id="cd01335">
    <property type="entry name" value="Radical_SAM"/>
    <property type="match status" value="1"/>
</dbReference>
<dbReference type="GO" id="GO:0042364">
    <property type="term" value="P:water-soluble vitamin biosynthetic process"/>
    <property type="evidence" value="ECO:0007669"/>
    <property type="project" value="UniProtKB-ARBA"/>
</dbReference>
<dbReference type="PROSITE" id="PS51918">
    <property type="entry name" value="RADICAL_SAM"/>
    <property type="match status" value="1"/>
</dbReference>
<dbReference type="STRING" id="159292.SAMN05192546_10954"/>
<comment type="cofactor">
    <cofactor evidence="7">
        <name>[4Fe-4S] cluster</name>
        <dbReference type="ChEBI" id="CHEBI:49883"/>
    </cofactor>
    <text evidence="7">Binds 1 [4Fe-4S] cluster. The cluster is coordinated with 3 cysteines and an exchangeable S-adenosyl-L-methionine.</text>
</comment>
<dbReference type="SFLD" id="SFLDG01060">
    <property type="entry name" value="BATS_domain_containing"/>
    <property type="match status" value="1"/>
</dbReference>
<evidence type="ECO:0000259" key="9">
    <source>
        <dbReference type="PROSITE" id="PS51918"/>
    </source>
</evidence>
<gene>
    <name evidence="10" type="ORF">SAMN05192546_10954</name>
</gene>
<dbReference type="InterPro" id="IPR013785">
    <property type="entry name" value="Aldolase_TIM"/>
</dbReference>
<dbReference type="AlphaFoldDB" id="A0A1H3QFX8"/>
<evidence type="ECO:0000256" key="1">
    <source>
        <dbReference type="ARBA" id="ARBA00022485"/>
    </source>
</evidence>
<dbReference type="Proteomes" id="UP000199230">
    <property type="component" value="Unassembled WGS sequence"/>
</dbReference>
<dbReference type="SMART" id="SM00876">
    <property type="entry name" value="BATS"/>
    <property type="match status" value="1"/>
</dbReference>
<dbReference type="InterPro" id="IPR058240">
    <property type="entry name" value="rSAM_sf"/>
</dbReference>
<evidence type="ECO:0000256" key="4">
    <source>
        <dbReference type="ARBA" id="ARBA00023004"/>
    </source>
</evidence>
<feature type="binding site" evidence="7">
    <location>
        <position position="66"/>
    </location>
    <ligand>
        <name>[4Fe-4S] cluster</name>
        <dbReference type="ChEBI" id="CHEBI:49883"/>
        <note>4Fe-4S-S-AdoMet</note>
    </ligand>
</feature>
<feature type="binding site" evidence="7">
    <location>
        <position position="69"/>
    </location>
    <ligand>
        <name>[4Fe-4S] cluster</name>
        <dbReference type="ChEBI" id="CHEBI:49883"/>
        <note>4Fe-4S-S-AdoMet</note>
    </ligand>
</feature>
<sequence length="349" mass="39692">MIDLVEKLYTNNTLRKHELIQLLRDIEAPTRNHLIKKAHATRMHRYGDLVYMRGLIEFTNYCHQNCQYCGIRSGNPRAERYRLSLDEILDSCRIGSELGFRTFVLQGGEDLYYNDERIVEILERIKEQYPESAITLSIGEKSRESYQKFYNAGADRYLLRHETASRHLYERMHPDMTLDNRIKCLQNLKEIGFQVGTGFLVGLPGQTLEDYVEDLIFLQELKPHMVGIGPFIPHQHTPMSHEQGGSLTDVITLLAIIRLLLPDVLLPATTALGSIDPIGREKGLKAGANVVMPNLSPTTARAKYALYDGKISTGDEAAECRICIEDKIRNAGFTVDMSRGDHIDWRGLS</sequence>
<accession>A0A1H3QFX8</accession>
<dbReference type="GO" id="GO:0016740">
    <property type="term" value="F:transferase activity"/>
    <property type="evidence" value="ECO:0007669"/>
    <property type="project" value="TreeGrafter"/>
</dbReference>
<dbReference type="PIRSF" id="PIRSF004762">
    <property type="entry name" value="CHP00423"/>
    <property type="match status" value="1"/>
</dbReference>
<dbReference type="Pfam" id="PF04055">
    <property type="entry name" value="Radical_SAM"/>
    <property type="match status" value="1"/>
</dbReference>
<dbReference type="InterPro" id="IPR024021">
    <property type="entry name" value="FeFe-hyd_HydE_rSAM"/>
</dbReference>
<feature type="binding site" evidence="8">
    <location>
        <position position="137"/>
    </location>
    <ligand>
        <name>(3R)-3-methyl-D-ornithine</name>
        <dbReference type="ChEBI" id="CHEBI:64642"/>
    </ligand>
</feature>
<name>A0A1H3QFX8_9FIRM</name>
<feature type="binding site" evidence="8">
    <location>
        <position position="162"/>
    </location>
    <ligand>
        <name>S-adenosyl-L-methionine</name>
        <dbReference type="ChEBI" id="CHEBI:59789"/>
    </ligand>
</feature>
<dbReference type="SMART" id="SM00729">
    <property type="entry name" value="Elp3"/>
    <property type="match status" value="1"/>
</dbReference>
<evidence type="ECO:0000256" key="3">
    <source>
        <dbReference type="ARBA" id="ARBA00022723"/>
    </source>
</evidence>
<protein>
    <submittedName>
        <fullName evidence="10">Iron-only hydrogenase maturation protein HydE</fullName>
    </submittedName>
</protein>
<evidence type="ECO:0000313" key="11">
    <source>
        <dbReference type="Proteomes" id="UP000199230"/>
    </source>
</evidence>
<dbReference type="SUPFAM" id="SSF102114">
    <property type="entry name" value="Radical SAM enzymes"/>
    <property type="match status" value="1"/>
</dbReference>
<keyword evidence="5 7" id="KW-0411">Iron-sulfur</keyword>
<keyword evidence="3" id="KW-0479">Metal-binding</keyword>
<dbReference type="InterPro" id="IPR006638">
    <property type="entry name" value="Elp3/MiaA/NifB-like_rSAM"/>
</dbReference>
<proteinExistence type="predicted"/>
<feature type="binding site" evidence="7">
    <location>
        <position position="62"/>
    </location>
    <ligand>
        <name>[4Fe-4S] cluster</name>
        <dbReference type="ChEBI" id="CHEBI:49883"/>
        <note>4Fe-4S-S-AdoMet</note>
    </ligand>
</feature>
<dbReference type="RefSeq" id="WP_093314840.1">
    <property type="nucleotide sequence ID" value="NZ_FNPV01000009.1"/>
</dbReference>
<dbReference type="PANTHER" id="PTHR43726:SF1">
    <property type="entry name" value="BIOTIN SYNTHASE"/>
    <property type="match status" value="1"/>
</dbReference>
<dbReference type="SFLD" id="SFLDS00029">
    <property type="entry name" value="Radical_SAM"/>
    <property type="match status" value="1"/>
</dbReference>
<dbReference type="GO" id="GO:0046872">
    <property type="term" value="F:metal ion binding"/>
    <property type="evidence" value="ECO:0007669"/>
    <property type="project" value="UniProtKB-KW"/>
</dbReference>
<dbReference type="SFLD" id="SFLDF00348">
    <property type="entry name" value="FeFe_hydrogenase_maturase_(Hyd"/>
    <property type="match status" value="1"/>
</dbReference>
<dbReference type="NCBIfam" id="TIGR03956">
    <property type="entry name" value="rSAM_HydE"/>
    <property type="match status" value="1"/>
</dbReference>
<feature type="binding site" evidence="8">
    <location>
        <position position="181"/>
    </location>
    <ligand>
        <name>S-adenosyl-L-methionine</name>
        <dbReference type="ChEBI" id="CHEBI:59789"/>
    </ligand>
</feature>
<evidence type="ECO:0000313" key="10">
    <source>
        <dbReference type="EMBL" id="SDZ12200.1"/>
    </source>
</evidence>
<dbReference type="OrthoDB" id="9775764at2"/>
<dbReference type="PANTHER" id="PTHR43726">
    <property type="entry name" value="3-METHYLORNITHINE SYNTHASE"/>
    <property type="match status" value="1"/>
</dbReference>
<keyword evidence="11" id="KW-1185">Reference proteome</keyword>
<evidence type="ECO:0000256" key="8">
    <source>
        <dbReference type="PIRSR" id="PIRSR004762-2"/>
    </source>
</evidence>
<dbReference type="SFLD" id="SFLDG01082">
    <property type="entry name" value="B12-binding_domain_containing"/>
    <property type="match status" value="1"/>
</dbReference>
<dbReference type="InterPro" id="IPR034422">
    <property type="entry name" value="HydE/PylB-like"/>
</dbReference>